<dbReference type="InterPro" id="IPR015797">
    <property type="entry name" value="NUDIX_hydrolase-like_dom_sf"/>
</dbReference>
<dbReference type="Gene3D" id="3.90.79.10">
    <property type="entry name" value="Nucleoside Triphosphate Pyrophosphohydrolase"/>
    <property type="match status" value="1"/>
</dbReference>
<evidence type="ECO:0000313" key="9">
    <source>
        <dbReference type="Proteomes" id="UP000286687"/>
    </source>
</evidence>
<comment type="cofactor">
    <cofactor evidence="1">
        <name>Mg(2+)</name>
        <dbReference type="ChEBI" id="CHEBI:18420"/>
    </cofactor>
</comment>
<dbReference type="PRINTS" id="PR00502">
    <property type="entry name" value="NUDIXFAMILY"/>
</dbReference>
<dbReference type="Proteomes" id="UP000286687">
    <property type="component" value="Unassembled WGS sequence"/>
</dbReference>
<feature type="domain" description="Nudix hydrolase" evidence="4">
    <location>
        <begin position="4"/>
        <end position="136"/>
    </location>
</feature>
<evidence type="ECO:0000259" key="4">
    <source>
        <dbReference type="PROSITE" id="PS51462"/>
    </source>
</evidence>
<dbReference type="PANTHER" id="PTHR43046">
    <property type="entry name" value="GDP-MANNOSE MANNOSYL HYDROLASE"/>
    <property type="match status" value="1"/>
</dbReference>
<reference evidence="7 9" key="2">
    <citation type="submission" date="2018-01" db="EMBL/GenBank/DDBJ databases">
        <title>Complete genome sequence of G25-42.</title>
        <authorList>
            <person name="Zheng Z."/>
            <person name="Sun M."/>
        </authorList>
    </citation>
    <scope>NUCLEOTIDE SEQUENCE [LARGE SCALE GENOMIC DNA]</scope>
    <source>
        <strain evidence="7 9">G25-42</strain>
    </source>
</reference>
<comment type="similarity">
    <text evidence="3">Belongs to the Nudix hydrolase family.</text>
</comment>
<dbReference type="InterPro" id="IPR000086">
    <property type="entry name" value="NUDIX_hydrolase_dom"/>
</dbReference>
<accession>A0A0B5NR90</accession>
<reference evidence="5 8" key="1">
    <citation type="journal article" date="2015" name="Genome Announc.">
        <title>Complete genome sequences for 35 biothreat assay-relevant bacillus species.</title>
        <authorList>
            <person name="Johnson S.L."/>
            <person name="Daligault H.E."/>
            <person name="Davenport K.W."/>
            <person name="Jaissle J."/>
            <person name="Frey K.G."/>
            <person name="Ladner J.T."/>
            <person name="Broomall S.M."/>
            <person name="Bishop-Lilly K.A."/>
            <person name="Bruce D.C."/>
            <person name="Gibbons H.S."/>
            <person name="Coyne S.R."/>
            <person name="Lo C.C."/>
            <person name="Meincke L."/>
            <person name="Munk A.C."/>
            <person name="Koroleva G.I."/>
            <person name="Rosenzweig C.N."/>
            <person name="Palacios G.F."/>
            <person name="Redden C.L."/>
            <person name="Minogue T.D."/>
            <person name="Chain P.S."/>
        </authorList>
    </citation>
    <scope>NUCLEOTIDE SEQUENCE [LARGE SCALE GENOMIC DNA]</scope>
    <source>
        <strain evidence="5 8">HD1011</strain>
    </source>
</reference>
<protein>
    <submittedName>
        <fullName evidence="5">NUDIX domain protein</fullName>
    </submittedName>
    <submittedName>
        <fullName evidence="7">NUDIX domain-containing protein</fullName>
    </submittedName>
</protein>
<dbReference type="PANTHER" id="PTHR43046:SF14">
    <property type="entry name" value="MUTT_NUDIX FAMILY PROTEIN"/>
    <property type="match status" value="1"/>
</dbReference>
<dbReference type="Proteomes" id="UP000031876">
    <property type="component" value="Chromosome"/>
</dbReference>
<evidence type="ECO:0000313" key="6">
    <source>
        <dbReference type="EMBL" id="QKH27435.1"/>
    </source>
</evidence>
<evidence type="ECO:0000256" key="2">
    <source>
        <dbReference type="ARBA" id="ARBA00022801"/>
    </source>
</evidence>
<dbReference type="KEGG" id="btw:BF38_3853"/>
<dbReference type="RefSeq" id="WP_000066166.1">
    <property type="nucleotide sequence ID" value="NZ_CP009335.1"/>
</dbReference>
<evidence type="ECO:0000313" key="5">
    <source>
        <dbReference type="EMBL" id="AJG75937.1"/>
    </source>
</evidence>
<evidence type="ECO:0000256" key="1">
    <source>
        <dbReference type="ARBA" id="ARBA00001946"/>
    </source>
</evidence>
<dbReference type="InterPro" id="IPR020084">
    <property type="entry name" value="NUDIX_hydrolase_CS"/>
</dbReference>
<reference evidence="6 10" key="3">
    <citation type="submission" date="2020-05" db="EMBL/GenBank/DDBJ databases">
        <title>FDA dAtabase for Regulatory Grade micrObial Sequences (FDA-ARGOS): Supporting development and validation of Infectious Disease Dx tests.</title>
        <authorList>
            <person name="Nelson B."/>
            <person name="Plummer A."/>
            <person name="Tallon L."/>
            <person name="Sadzewicz L."/>
            <person name="Zhao X."/>
            <person name="Vavikolanu K."/>
            <person name="Mehta A."/>
            <person name="Aluvathingal J."/>
            <person name="Nadendla S."/>
            <person name="Myers T."/>
            <person name="Yan Y."/>
            <person name="Sichtig H."/>
        </authorList>
    </citation>
    <scope>NUCLEOTIDE SEQUENCE [LARGE SCALE GENOMIC DNA]</scope>
    <source>
        <strain evidence="6 10">FDAARGOS_795</strain>
    </source>
</reference>
<evidence type="ECO:0000313" key="7">
    <source>
        <dbReference type="EMBL" id="RVU61404.1"/>
    </source>
</evidence>
<gene>
    <name evidence="5" type="ORF">BF38_3853</name>
    <name evidence="7" type="ORF">BM74_26380</name>
    <name evidence="6" type="ORF">FOC89_27005</name>
</gene>
<dbReference type="SUPFAM" id="SSF55811">
    <property type="entry name" value="Nudix"/>
    <property type="match status" value="1"/>
</dbReference>
<evidence type="ECO:0000313" key="10">
    <source>
        <dbReference type="Proteomes" id="UP000501107"/>
    </source>
</evidence>
<name>A0A0B5NR90_BACTU</name>
<evidence type="ECO:0000256" key="3">
    <source>
        <dbReference type="RuleBase" id="RU003476"/>
    </source>
</evidence>
<dbReference type="InterPro" id="IPR020476">
    <property type="entry name" value="Nudix_hydrolase"/>
</dbReference>
<dbReference type="GO" id="GO:0016787">
    <property type="term" value="F:hydrolase activity"/>
    <property type="evidence" value="ECO:0007669"/>
    <property type="project" value="UniProtKB-KW"/>
</dbReference>
<dbReference type="PROSITE" id="PS51462">
    <property type="entry name" value="NUDIX"/>
    <property type="match status" value="1"/>
</dbReference>
<dbReference type="PROSITE" id="PS00893">
    <property type="entry name" value="NUDIX_BOX"/>
    <property type="match status" value="1"/>
</dbReference>
<dbReference type="EMBL" id="LDER01000320">
    <property type="protein sequence ID" value="RVU61404.1"/>
    <property type="molecule type" value="Genomic_DNA"/>
</dbReference>
<evidence type="ECO:0000313" key="8">
    <source>
        <dbReference type="Proteomes" id="UP000031876"/>
    </source>
</evidence>
<dbReference type="EMBL" id="CP009335">
    <property type="protein sequence ID" value="AJG75937.1"/>
    <property type="molecule type" value="Genomic_DNA"/>
</dbReference>
<dbReference type="AlphaFoldDB" id="A0A0B5NR90"/>
<dbReference type="Proteomes" id="UP000501107">
    <property type="component" value="Chromosome"/>
</dbReference>
<sequence>MSNKFHHIVRAVMIKDKKLLVAEYIGHHYFLPGGHVEVGESAESALIRELQEELGVNCSIKQFLGVIENQWQDKEMLHHEINHIFEIDSEELHIDFIPKSKEPHLAFHWIDYNRDALHTYKIMPAPSVKELLERKLSDELLNCWISNF</sequence>
<proteinExistence type="inferred from homology"/>
<keyword evidence="2 3" id="KW-0378">Hydrolase</keyword>
<dbReference type="EMBL" id="CP053980">
    <property type="protein sequence ID" value="QKH27435.1"/>
    <property type="molecule type" value="Genomic_DNA"/>
</dbReference>
<organism evidence="7 9">
    <name type="scientific">Bacillus thuringiensis</name>
    <dbReference type="NCBI Taxonomy" id="1428"/>
    <lineage>
        <taxon>Bacteria</taxon>
        <taxon>Bacillati</taxon>
        <taxon>Bacillota</taxon>
        <taxon>Bacilli</taxon>
        <taxon>Bacillales</taxon>
        <taxon>Bacillaceae</taxon>
        <taxon>Bacillus</taxon>
        <taxon>Bacillus cereus group</taxon>
    </lineage>
</organism>
<dbReference type="Pfam" id="PF00293">
    <property type="entry name" value="NUDIX"/>
    <property type="match status" value="1"/>
</dbReference>